<feature type="transmembrane region" description="Helical" evidence="6">
    <location>
        <begin position="341"/>
        <end position="359"/>
    </location>
</feature>
<evidence type="ECO:0000313" key="8">
    <source>
        <dbReference type="Proteomes" id="UP000036426"/>
    </source>
</evidence>
<keyword evidence="2" id="KW-1003">Cell membrane</keyword>
<keyword evidence="4 6" id="KW-1133">Transmembrane helix</keyword>
<proteinExistence type="predicted"/>
<evidence type="ECO:0000256" key="5">
    <source>
        <dbReference type="ARBA" id="ARBA00023136"/>
    </source>
</evidence>
<evidence type="ECO:0000256" key="4">
    <source>
        <dbReference type="ARBA" id="ARBA00022989"/>
    </source>
</evidence>
<dbReference type="RefSeq" id="WP_047876247.1">
    <property type="nucleotide sequence ID" value="NZ_BMYC01000002.1"/>
</dbReference>
<comment type="subcellular location">
    <subcellularLocation>
        <location evidence="1">Cell membrane</location>
        <topology evidence="1">Multi-pass membrane protein</topology>
    </subcellularLocation>
</comment>
<dbReference type="GO" id="GO:0005886">
    <property type="term" value="C:plasma membrane"/>
    <property type="evidence" value="ECO:0007669"/>
    <property type="project" value="UniProtKB-SubCell"/>
</dbReference>
<evidence type="ECO:0000256" key="2">
    <source>
        <dbReference type="ARBA" id="ARBA00022475"/>
    </source>
</evidence>
<comment type="caution">
    <text evidence="7">The sequence shown here is derived from an EMBL/GenBank/DDBJ whole genome shotgun (WGS) entry which is preliminary data.</text>
</comment>
<feature type="transmembrane region" description="Helical" evidence="6">
    <location>
        <begin position="9"/>
        <end position="29"/>
    </location>
</feature>
<dbReference type="InterPro" id="IPR050833">
    <property type="entry name" value="Poly_Biosynth_Transport"/>
</dbReference>
<evidence type="ECO:0008006" key="9">
    <source>
        <dbReference type="Google" id="ProtNLM"/>
    </source>
</evidence>
<feature type="transmembrane region" description="Helical" evidence="6">
    <location>
        <begin position="104"/>
        <end position="124"/>
    </location>
</feature>
<evidence type="ECO:0000256" key="3">
    <source>
        <dbReference type="ARBA" id="ARBA00022692"/>
    </source>
</evidence>
<keyword evidence="8" id="KW-1185">Reference proteome</keyword>
<feature type="transmembrane region" description="Helical" evidence="6">
    <location>
        <begin position="161"/>
        <end position="179"/>
    </location>
</feature>
<dbReference type="PANTHER" id="PTHR30250">
    <property type="entry name" value="PST FAMILY PREDICTED COLANIC ACID TRANSPORTER"/>
    <property type="match status" value="1"/>
</dbReference>
<dbReference type="Pfam" id="PF01943">
    <property type="entry name" value="Polysacc_synt"/>
    <property type="match status" value="1"/>
</dbReference>
<feature type="transmembrane region" description="Helical" evidence="6">
    <location>
        <begin position="136"/>
        <end position="155"/>
    </location>
</feature>
<feature type="transmembrane region" description="Helical" evidence="6">
    <location>
        <begin position="314"/>
        <end position="334"/>
    </location>
</feature>
<protein>
    <recommendedName>
        <fullName evidence="9">Polysaccharide biosynthesis protein</fullName>
    </recommendedName>
</protein>
<dbReference type="InterPro" id="IPR002797">
    <property type="entry name" value="Polysacc_synth"/>
</dbReference>
<sequence length="392" mass="44437">MFILLKKILAADFLSKILQVILTLLIIRIFSKDNYANYSVILAWASIIIGLTSGFNVSLLRITASGKNKDNENIYLLLFTSLFLVAVIIGSLVINHFYGINASLLVILTSSLGGIQLLAAYYQAQEKIKKYALINSLRSLIPLLTVFFLMVASLSVSYEDVIYLFLAAYISSISIYIANEKKPFNLNLINLKNIRSIFRENLLLLAYYSIIAVYTQYDLIFLSQEFSNDDISNFAVLQRLYLLTIILLPSVVSTLRIYTAKDTTSENLRALIVTVLKKSIFLGFFICLLIVFLYPMSIFIVGEQYSDAVEFLPLFAFATFFSYVGCIFTPIFISKELYKQLIISGIASVSFKLLIYDVFASDLNSFIWCFIFSVVFYNIFGLSLMYTSQQSK</sequence>
<keyword evidence="3 6" id="KW-0812">Transmembrane</keyword>
<feature type="transmembrane region" description="Helical" evidence="6">
    <location>
        <begin position="280"/>
        <end position="302"/>
    </location>
</feature>
<feature type="transmembrane region" description="Helical" evidence="6">
    <location>
        <begin position="200"/>
        <end position="220"/>
    </location>
</feature>
<reference evidence="7 8" key="1">
    <citation type="submission" date="2015-05" db="EMBL/GenBank/DDBJ databases">
        <title>Photobacterium galathea sp. nov.</title>
        <authorList>
            <person name="Machado H."/>
            <person name="Gram L."/>
        </authorList>
    </citation>
    <scope>NUCLEOTIDE SEQUENCE [LARGE SCALE GENOMIC DNA]</scope>
    <source>
        <strain evidence="7 8">DSM 25995</strain>
    </source>
</reference>
<accession>A0A0J1GGM7</accession>
<name>A0A0J1GGM7_9GAMM</name>
<dbReference type="AlphaFoldDB" id="A0A0J1GGM7"/>
<dbReference type="Proteomes" id="UP000036426">
    <property type="component" value="Unassembled WGS sequence"/>
</dbReference>
<feature type="transmembrane region" description="Helical" evidence="6">
    <location>
        <begin position="240"/>
        <end position="259"/>
    </location>
</feature>
<gene>
    <name evidence="7" type="ORF">ABT58_20175</name>
</gene>
<feature type="transmembrane region" description="Helical" evidence="6">
    <location>
        <begin position="74"/>
        <end position="98"/>
    </location>
</feature>
<feature type="transmembrane region" description="Helical" evidence="6">
    <location>
        <begin position="41"/>
        <end position="62"/>
    </location>
</feature>
<dbReference type="EMBL" id="LDOV01000041">
    <property type="protein sequence ID" value="KLU98864.1"/>
    <property type="molecule type" value="Genomic_DNA"/>
</dbReference>
<keyword evidence="5 6" id="KW-0472">Membrane</keyword>
<feature type="transmembrane region" description="Helical" evidence="6">
    <location>
        <begin position="365"/>
        <end position="386"/>
    </location>
</feature>
<organism evidence="7 8">
    <name type="scientific">Photobacterium aphoticum</name>
    <dbReference type="NCBI Taxonomy" id="754436"/>
    <lineage>
        <taxon>Bacteria</taxon>
        <taxon>Pseudomonadati</taxon>
        <taxon>Pseudomonadota</taxon>
        <taxon>Gammaproteobacteria</taxon>
        <taxon>Vibrionales</taxon>
        <taxon>Vibrionaceae</taxon>
        <taxon>Photobacterium</taxon>
    </lineage>
</organism>
<dbReference type="PATRIC" id="fig|754436.4.peg.4249"/>
<dbReference type="PANTHER" id="PTHR30250:SF11">
    <property type="entry name" value="O-ANTIGEN TRANSPORTER-RELATED"/>
    <property type="match status" value="1"/>
</dbReference>
<evidence type="ECO:0000256" key="6">
    <source>
        <dbReference type="SAM" id="Phobius"/>
    </source>
</evidence>
<evidence type="ECO:0000256" key="1">
    <source>
        <dbReference type="ARBA" id="ARBA00004651"/>
    </source>
</evidence>
<evidence type="ECO:0000313" key="7">
    <source>
        <dbReference type="EMBL" id="KLU98864.1"/>
    </source>
</evidence>